<comment type="caution">
    <text evidence="1">The sequence shown here is derived from an EMBL/GenBank/DDBJ whole genome shotgun (WGS) entry which is preliminary data.</text>
</comment>
<gene>
    <name evidence="1" type="ORF">NBG84_30370</name>
</gene>
<evidence type="ECO:0000313" key="1">
    <source>
        <dbReference type="EMBL" id="MCM2392540.1"/>
    </source>
</evidence>
<organism evidence="1 2">
    <name type="scientific">Streptomyces albipurpureus</name>
    <dbReference type="NCBI Taxonomy" id="2897419"/>
    <lineage>
        <taxon>Bacteria</taxon>
        <taxon>Bacillati</taxon>
        <taxon>Actinomycetota</taxon>
        <taxon>Actinomycetes</taxon>
        <taxon>Kitasatosporales</taxon>
        <taxon>Streptomycetaceae</taxon>
        <taxon>Streptomyces</taxon>
    </lineage>
</organism>
<keyword evidence="2" id="KW-1185">Reference proteome</keyword>
<accession>A0ABT0UWS0</accession>
<reference evidence="1" key="1">
    <citation type="submission" date="2022-06" db="EMBL/GenBank/DDBJ databases">
        <title>Genome public.</title>
        <authorList>
            <person name="Sun Q."/>
        </authorList>
    </citation>
    <scope>NUCLEOTIDE SEQUENCE</scope>
    <source>
        <strain evidence="1">CWNU-1</strain>
    </source>
</reference>
<evidence type="ECO:0000313" key="2">
    <source>
        <dbReference type="Proteomes" id="UP001431429"/>
    </source>
</evidence>
<dbReference type="Proteomes" id="UP001431429">
    <property type="component" value="Unassembled WGS sequence"/>
</dbReference>
<dbReference type="EMBL" id="JAMQAW010000041">
    <property type="protein sequence ID" value="MCM2392540.1"/>
    <property type="molecule type" value="Genomic_DNA"/>
</dbReference>
<proteinExistence type="predicted"/>
<sequence length="237" mass="25857">MALTTALRDLPPHLRLLAWPALNRRGALTGVTVSTPSGLAAGPASLACYSRETSIAIRPRYEGADPESLLTAPEHTDLLAEPLRLVGTLALWDSVVRVSGVYAGDIYLASERSVARLLHIAHAGEPPTSVDLGELLEQLHALELLYRFPVAQKFRAAHGQERQCRINGWGQLLFRLLSGTHTDPFGLVAARGRLSQHLRDHRSSYLRGVRAASAAKDHGSTRLWDDIHAEQPIPVLV</sequence>
<dbReference type="RefSeq" id="WP_250922864.1">
    <property type="nucleotide sequence ID" value="NZ_JAMQAW010000041.1"/>
</dbReference>
<name>A0ABT0UWS0_9ACTN</name>
<protein>
    <submittedName>
        <fullName evidence="1">Uncharacterized protein</fullName>
    </submittedName>
</protein>